<dbReference type="EC" id="3.4.24.56" evidence="1"/>
<dbReference type="Proteomes" id="UP001165960">
    <property type="component" value="Unassembled WGS sequence"/>
</dbReference>
<keyword evidence="1" id="KW-0482">Metalloprotease</keyword>
<protein>
    <submittedName>
        <fullName evidence="1">Metalloprotease</fullName>
        <ecNumber evidence="1">3.4.24.56</ecNumber>
    </submittedName>
</protein>
<name>A0ACC2SFH4_9FUNG</name>
<accession>A0ACC2SFH4</accession>
<reference evidence="1" key="1">
    <citation type="submission" date="2022-04" db="EMBL/GenBank/DDBJ databases">
        <title>Genome of the entomopathogenic fungus Entomophthora muscae.</title>
        <authorList>
            <person name="Elya C."/>
            <person name="Lovett B.R."/>
            <person name="Lee E."/>
            <person name="Macias A.M."/>
            <person name="Hajek A.E."/>
            <person name="De Bivort B.L."/>
            <person name="Kasson M.T."/>
            <person name="De Fine Licht H.H."/>
            <person name="Stajich J.E."/>
        </authorList>
    </citation>
    <scope>NUCLEOTIDE SEQUENCE</scope>
    <source>
        <strain evidence="1">Berkeley</strain>
    </source>
</reference>
<sequence length="682" mass="77409">MESERAKGLISDSSRQKAPTLAEIKSYLRSNYLVNGMRIAVVGPQPVDTLAEEVEKAFSDVKDLPLKEPQAPVKTSSSCFDPKPKADNSVMYIQAKLPSQKKNPLTRPLEYIEFMILRKTSGTLVDTLIRKKWVTGVTIDPEKQCAQSKFHLSTITFHLTETANKQAINALFFKYLKLINKKGVNLVYFNEVKFYAHRYFKYPADKNKGPTDILYIINDAELPGNRLSEAIALSLTSECPFHLAWKCTRDLESFDPKAISDLLESFINAINQNSLPTDSDQSPKAYSNIQLSLPTKNKYFPASYDDTITIRGTEIKQIYNKPNGLVWHTYGGISSDDTVVKFSISPPMESITQKTEARLGILAHYYTTLLKPVNDLLQVTESSISVEIGVRGLEFEFYGTTTNTFILDEIITNLKDANINLHSFQAAKNSALKAQKSHNDEPLVQPYEAGLAPLLKYEYPSFYYIAATKTTQFKKIQELQRNLFSTSYVEILFVGDIKQDYQTQLRLKLIPKNVRTAPLRAKFPRPTKLCPGASYVYPVLSHNPSVNSFTTLVYLETYHLEDQESRFKSLIVMHLMQSLLLPLLEKIGVALINPQRLIHLGGIVIVIEDQKDPIATELKIESELSSFRKLVKDLSTEKLSQEIAVIKATFIGELYQKVDHYWDSIKFWSYDFGWGKQLQIIN</sequence>
<evidence type="ECO:0000313" key="2">
    <source>
        <dbReference type="Proteomes" id="UP001165960"/>
    </source>
</evidence>
<keyword evidence="1" id="KW-0378">Hydrolase</keyword>
<keyword evidence="2" id="KW-1185">Reference proteome</keyword>
<organism evidence="1 2">
    <name type="scientific">Entomophthora muscae</name>
    <dbReference type="NCBI Taxonomy" id="34485"/>
    <lineage>
        <taxon>Eukaryota</taxon>
        <taxon>Fungi</taxon>
        <taxon>Fungi incertae sedis</taxon>
        <taxon>Zoopagomycota</taxon>
        <taxon>Entomophthoromycotina</taxon>
        <taxon>Entomophthoromycetes</taxon>
        <taxon>Entomophthorales</taxon>
        <taxon>Entomophthoraceae</taxon>
        <taxon>Entomophthora</taxon>
    </lineage>
</organism>
<evidence type="ECO:0000313" key="1">
    <source>
        <dbReference type="EMBL" id="KAJ9060891.1"/>
    </source>
</evidence>
<comment type="caution">
    <text evidence="1">The sequence shown here is derived from an EMBL/GenBank/DDBJ whole genome shotgun (WGS) entry which is preliminary data.</text>
</comment>
<dbReference type="EMBL" id="QTSX02005121">
    <property type="protein sequence ID" value="KAJ9060891.1"/>
    <property type="molecule type" value="Genomic_DNA"/>
</dbReference>
<proteinExistence type="predicted"/>
<gene>
    <name evidence="1" type="primary">STE23_53</name>
    <name evidence="1" type="ORF">DSO57_1026120</name>
</gene>
<keyword evidence="1" id="KW-0645">Protease</keyword>